<dbReference type="PANTHER" id="PTHR31286">
    <property type="entry name" value="GLYCINE-RICH CELL WALL STRUCTURAL PROTEIN 1.8-LIKE"/>
    <property type="match status" value="1"/>
</dbReference>
<comment type="caution">
    <text evidence="3">The sequence shown here is derived from an EMBL/GenBank/DDBJ whole genome shotgun (WGS) entry which is preliminary data.</text>
</comment>
<dbReference type="OrthoDB" id="1001863at2759"/>
<feature type="compositionally biased region" description="Basic and acidic residues" evidence="1">
    <location>
        <begin position="446"/>
        <end position="464"/>
    </location>
</feature>
<keyword evidence="4" id="KW-1185">Reference proteome</keyword>
<feature type="compositionally biased region" description="Basic and acidic residues" evidence="1">
    <location>
        <begin position="410"/>
        <end position="436"/>
    </location>
</feature>
<dbReference type="Proteomes" id="UP000886595">
    <property type="component" value="Unassembled WGS sequence"/>
</dbReference>
<reference evidence="3 4" key="1">
    <citation type="submission" date="2020-02" db="EMBL/GenBank/DDBJ databases">
        <authorList>
            <person name="Ma Q."/>
            <person name="Huang Y."/>
            <person name="Song X."/>
            <person name="Pei D."/>
        </authorList>
    </citation>
    <scope>NUCLEOTIDE SEQUENCE [LARGE SCALE GENOMIC DNA]</scope>
    <source>
        <strain evidence="3">Sxm20200214</strain>
        <tissue evidence="3">Leaf</tissue>
    </source>
</reference>
<evidence type="ECO:0000313" key="4">
    <source>
        <dbReference type="Proteomes" id="UP000886595"/>
    </source>
</evidence>
<protein>
    <recommendedName>
        <fullName evidence="2">DUF4283 domain-containing protein</fullName>
    </recommendedName>
</protein>
<dbReference type="PANTHER" id="PTHR31286:SF99">
    <property type="entry name" value="DUF4283 DOMAIN-CONTAINING PROTEIN"/>
    <property type="match status" value="1"/>
</dbReference>
<feature type="region of interest" description="Disordered" evidence="1">
    <location>
        <begin position="302"/>
        <end position="478"/>
    </location>
</feature>
<feature type="compositionally biased region" description="Polar residues" evidence="1">
    <location>
        <begin position="323"/>
        <end position="335"/>
    </location>
</feature>
<organism evidence="3 4">
    <name type="scientific">Brassica carinata</name>
    <name type="common">Ethiopian mustard</name>
    <name type="synonym">Abyssinian cabbage</name>
    <dbReference type="NCBI Taxonomy" id="52824"/>
    <lineage>
        <taxon>Eukaryota</taxon>
        <taxon>Viridiplantae</taxon>
        <taxon>Streptophyta</taxon>
        <taxon>Embryophyta</taxon>
        <taxon>Tracheophyta</taxon>
        <taxon>Spermatophyta</taxon>
        <taxon>Magnoliopsida</taxon>
        <taxon>eudicotyledons</taxon>
        <taxon>Gunneridae</taxon>
        <taxon>Pentapetalae</taxon>
        <taxon>rosids</taxon>
        <taxon>malvids</taxon>
        <taxon>Brassicales</taxon>
        <taxon>Brassicaceae</taxon>
        <taxon>Brassiceae</taxon>
        <taxon>Brassica</taxon>
    </lineage>
</organism>
<dbReference type="Pfam" id="PF14111">
    <property type="entry name" value="DUF4283"/>
    <property type="match status" value="1"/>
</dbReference>
<accession>A0A8X7SJA4</accession>
<evidence type="ECO:0000256" key="1">
    <source>
        <dbReference type="SAM" id="MobiDB-lite"/>
    </source>
</evidence>
<feature type="region of interest" description="Disordered" evidence="1">
    <location>
        <begin position="1"/>
        <end position="39"/>
    </location>
</feature>
<feature type="domain" description="DUF4283" evidence="2">
    <location>
        <begin position="94"/>
        <end position="176"/>
    </location>
</feature>
<sequence length="524" mass="58245">MSGDRNGETKVLNLEDQDATMMDVGERARPPGEPSDKVTTWASKAAGTMEGGMPIPEVLIDDGFVSRRLRVEFPNGEDGEPSITIENEVLEAMNGMWKQCMIVRVLGRNVPISALSRKLRELWNPKGLMYVMDLLRQFFMVRFEKEAEYLEALTGGPWRAFGSYLMVRAWSPKFDPLRDNIVTTPVWIRLTNIPMNFYHRSFLMGIAKGMGKPIRVDQTTLKFERTRYARICVEVNLAKPLKGTVLINGERYFVAYEGLSEICSKCGLYGHLVHGCPITIAERAAALTLQKEVSATVEIASKQGSPGQEEGFTQARGSRKGVFQSSRPVSDMTKSLNEEVNRSVRRTQNDKETTRIVLSNKYGSIGTDTNKDGSSEDGIPGEEDKENQKVNIQKENLVFGGNGGTSSNGGHKERWNGNKKTMEGGRGKPKKLDNRPVRGLVFGPTKGERTLSESGKRLRVESSDAGRPGGVFGDNVGVRDSPRSLKLRDEALENPVEITRSETEMQMVEAQTKLREEEEVGSLT</sequence>
<feature type="compositionally biased region" description="Basic and acidic residues" evidence="1">
    <location>
        <begin position="24"/>
        <end position="36"/>
    </location>
</feature>
<gene>
    <name evidence="3" type="ORF">Bca52824_027221</name>
</gene>
<dbReference type="InterPro" id="IPR025558">
    <property type="entry name" value="DUF4283"/>
</dbReference>
<dbReference type="AlphaFoldDB" id="A0A8X7SJA4"/>
<proteinExistence type="predicted"/>
<evidence type="ECO:0000259" key="2">
    <source>
        <dbReference type="Pfam" id="PF14111"/>
    </source>
</evidence>
<evidence type="ECO:0000313" key="3">
    <source>
        <dbReference type="EMBL" id="KAG2307473.1"/>
    </source>
</evidence>
<feature type="compositionally biased region" description="Basic and acidic residues" evidence="1">
    <location>
        <begin position="336"/>
        <end position="354"/>
    </location>
</feature>
<name>A0A8X7SJA4_BRACI</name>
<dbReference type="EMBL" id="JAAMPC010000006">
    <property type="protein sequence ID" value="KAG2307473.1"/>
    <property type="molecule type" value="Genomic_DNA"/>
</dbReference>
<dbReference type="InterPro" id="IPR040256">
    <property type="entry name" value="At4g02000-like"/>
</dbReference>